<keyword evidence="5 8" id="KW-0732">Signal</keyword>
<keyword evidence="4" id="KW-0372">Hormone</keyword>
<evidence type="ECO:0008006" key="11">
    <source>
        <dbReference type="Google" id="ProtNLM"/>
    </source>
</evidence>
<dbReference type="OrthoDB" id="1652205at2759"/>
<name>A0A067LF70_JATCU</name>
<evidence type="ECO:0000256" key="7">
    <source>
        <dbReference type="ARBA" id="ARBA00037228"/>
    </source>
</evidence>
<evidence type="ECO:0000256" key="6">
    <source>
        <dbReference type="ARBA" id="ARBA00023157"/>
    </source>
</evidence>
<keyword evidence="10" id="KW-1185">Reference proteome</keyword>
<feature type="signal peptide" evidence="8">
    <location>
        <begin position="1"/>
        <end position="26"/>
    </location>
</feature>
<evidence type="ECO:0000256" key="1">
    <source>
        <dbReference type="ARBA" id="ARBA00004613"/>
    </source>
</evidence>
<dbReference type="PANTHER" id="PTHR34270:SF5">
    <property type="entry name" value="PROTEIN RALF-LIKE 10-RELATED"/>
    <property type="match status" value="1"/>
</dbReference>
<evidence type="ECO:0000256" key="5">
    <source>
        <dbReference type="ARBA" id="ARBA00022729"/>
    </source>
</evidence>
<evidence type="ECO:0000313" key="9">
    <source>
        <dbReference type="EMBL" id="KDP45878.1"/>
    </source>
</evidence>
<comment type="similarity">
    <text evidence="2">Belongs to the plant rapid alkalinization factor (RALF) family.</text>
</comment>
<dbReference type="InterPro" id="IPR008801">
    <property type="entry name" value="RALF"/>
</dbReference>
<evidence type="ECO:0000256" key="3">
    <source>
        <dbReference type="ARBA" id="ARBA00022525"/>
    </source>
</evidence>
<reference evidence="9 10" key="1">
    <citation type="journal article" date="2014" name="PLoS ONE">
        <title>Global Analysis of Gene Expression Profiles in Physic Nut (Jatropha curcas L.) Seedlings Exposed to Salt Stress.</title>
        <authorList>
            <person name="Zhang L."/>
            <person name="Zhang C."/>
            <person name="Wu P."/>
            <person name="Chen Y."/>
            <person name="Li M."/>
            <person name="Jiang H."/>
            <person name="Wu G."/>
        </authorList>
    </citation>
    <scope>NUCLEOTIDE SEQUENCE [LARGE SCALE GENOMIC DNA]</scope>
    <source>
        <strain evidence="10">cv. GZQX0401</strain>
        <tissue evidence="9">Young leaves</tissue>
    </source>
</reference>
<evidence type="ECO:0000256" key="2">
    <source>
        <dbReference type="ARBA" id="ARBA00009178"/>
    </source>
</evidence>
<dbReference type="Proteomes" id="UP000027138">
    <property type="component" value="Unassembled WGS sequence"/>
</dbReference>
<dbReference type="AlphaFoldDB" id="A0A067LF70"/>
<protein>
    <recommendedName>
        <fullName evidence="11">Rapid ALkalinization Factor</fullName>
    </recommendedName>
</protein>
<comment type="function">
    <text evidence="7">Cell signaling peptide that may regulate plant stress, growth, and development. Mediates a rapid alkalinization of extracellular space by mediating a transient increase in the cytoplasmic Ca(2+) concentration leading to a calcium-dependent signaling events through a cell surface receptor and a concomitant activation of some intracellular mitogen-activated protein kinases.</text>
</comment>
<dbReference type="GO" id="GO:0040008">
    <property type="term" value="P:regulation of growth"/>
    <property type="evidence" value="ECO:0007669"/>
    <property type="project" value="UniProtKB-ARBA"/>
</dbReference>
<comment type="subcellular location">
    <subcellularLocation>
        <location evidence="1">Secreted</location>
    </subcellularLocation>
</comment>
<evidence type="ECO:0000313" key="10">
    <source>
        <dbReference type="Proteomes" id="UP000027138"/>
    </source>
</evidence>
<gene>
    <name evidence="9" type="ORF">JCGZ_15322</name>
</gene>
<keyword evidence="6" id="KW-1015">Disulfide bond</keyword>
<dbReference type="EMBL" id="KK914226">
    <property type="protein sequence ID" value="KDP45878.1"/>
    <property type="molecule type" value="Genomic_DNA"/>
</dbReference>
<organism evidence="9 10">
    <name type="scientific">Jatropha curcas</name>
    <name type="common">Barbados nut</name>
    <dbReference type="NCBI Taxonomy" id="180498"/>
    <lineage>
        <taxon>Eukaryota</taxon>
        <taxon>Viridiplantae</taxon>
        <taxon>Streptophyta</taxon>
        <taxon>Embryophyta</taxon>
        <taxon>Tracheophyta</taxon>
        <taxon>Spermatophyta</taxon>
        <taxon>Magnoliopsida</taxon>
        <taxon>eudicotyledons</taxon>
        <taxon>Gunneridae</taxon>
        <taxon>Pentapetalae</taxon>
        <taxon>rosids</taxon>
        <taxon>fabids</taxon>
        <taxon>Malpighiales</taxon>
        <taxon>Euphorbiaceae</taxon>
        <taxon>Crotonoideae</taxon>
        <taxon>Jatropheae</taxon>
        <taxon>Jatropha</taxon>
    </lineage>
</organism>
<keyword evidence="3" id="KW-0964">Secreted</keyword>
<dbReference type="Pfam" id="PF05498">
    <property type="entry name" value="RALF"/>
    <property type="match status" value="1"/>
</dbReference>
<accession>A0A067LF70</accession>
<dbReference type="GO" id="GO:0005179">
    <property type="term" value="F:hormone activity"/>
    <property type="evidence" value="ECO:0007669"/>
    <property type="project" value="UniProtKB-KW"/>
</dbReference>
<dbReference type="GO" id="GO:0005576">
    <property type="term" value="C:extracellular region"/>
    <property type="evidence" value="ECO:0007669"/>
    <property type="project" value="UniProtKB-SubCell"/>
</dbReference>
<proteinExistence type="inferred from homology"/>
<evidence type="ECO:0000256" key="8">
    <source>
        <dbReference type="SAM" id="SignalP"/>
    </source>
</evidence>
<evidence type="ECO:0000256" key="4">
    <source>
        <dbReference type="ARBA" id="ARBA00022702"/>
    </source>
</evidence>
<feature type="chain" id="PRO_5001640425" description="Rapid ALkalinization Factor" evidence="8">
    <location>
        <begin position="27"/>
        <end position="77"/>
    </location>
</feature>
<dbReference type="PANTHER" id="PTHR34270">
    <property type="entry name" value="PROTEIN RALF-LIKE 15-RELATED"/>
    <property type="match status" value="1"/>
</dbReference>
<sequence length="77" mass="8666">MALPNMKSFMLCLALISLAMLNQIDAKHINPAVLDPCLRSGNKLPGCHANKGKPREEANKYNRGCLNINRCRNRKFK</sequence>